<reference evidence="2 3" key="1">
    <citation type="submission" date="2016-11" db="EMBL/GenBank/DDBJ databases">
        <authorList>
            <person name="Jaros S."/>
            <person name="Januszkiewicz K."/>
            <person name="Wedrychowicz H."/>
        </authorList>
    </citation>
    <scope>NUCLEOTIDE SEQUENCE [LARGE SCALE GENOMIC DNA]</scope>
    <source>
        <strain evidence="2 3">CGMCC 1.10681</strain>
    </source>
</reference>
<feature type="transmembrane region" description="Helical" evidence="1">
    <location>
        <begin position="460"/>
        <end position="483"/>
    </location>
</feature>
<keyword evidence="1" id="KW-1133">Transmembrane helix</keyword>
<evidence type="ECO:0000313" key="2">
    <source>
        <dbReference type="EMBL" id="SHN27888.1"/>
    </source>
</evidence>
<sequence length="531" mass="59056">MLYDKVIQLLFFTCRQNRKASLIWTISLVGVTVLTASAFTGLYQSDQERQSMAQTMENPAMTAMVGPGYGLDNYTNGAMMAHQMLLFTAIVFAVMSILLVTKMTRAEEEEGKLELLRSLPVGRLSSLSATVIFVTILNIVIGLLIGIGLIAMNLVGMGMTGSILYGLTLTVTGLWFTSITALISQLSETSRGVVGLSFLVLIVAYLLRAIGDVSSEVLSLMSPLGLVLRTEVYVQNYWWPIFVTILMSLVFTLIAFYLNNKRDLGAGLLLSKPGKREGSRWLLSPLGLILRLQRTTIISWIIVMFFLGASYGSVFGDLEAFFENNEVLMQMLGDNRGYSMTEQFTTMLMVVLAIMATIPAVLVFLRVRGEEKKGRTEHLLTRGISRFSLIAHYLIIAILLGIVSLFLANFGLWFASSQVMEEPITFVNLLKAGLSYLPAMLLVLMIAVLLFAWKPKSTPLVWLYLVYSFFTVYLGGLIDMPTWLADLSSFSHIPQLPVDDFNWTPILILLFISTVGLVFSFISYRRRDALG</sequence>
<evidence type="ECO:0000256" key="1">
    <source>
        <dbReference type="SAM" id="Phobius"/>
    </source>
</evidence>
<keyword evidence="3" id="KW-1185">Reference proteome</keyword>
<dbReference type="STRING" id="1027249.SAMN05216179_3010"/>
<dbReference type="RefSeq" id="WP_073202662.1">
    <property type="nucleotide sequence ID" value="NZ_FRCZ01000006.1"/>
</dbReference>
<dbReference type="AlphaFoldDB" id="A0A1M7QAW0"/>
<feature type="transmembrane region" description="Helical" evidence="1">
    <location>
        <begin position="80"/>
        <end position="100"/>
    </location>
</feature>
<organism evidence="2 3">
    <name type="scientific">Gracilibacillus kekensis</name>
    <dbReference type="NCBI Taxonomy" id="1027249"/>
    <lineage>
        <taxon>Bacteria</taxon>
        <taxon>Bacillati</taxon>
        <taxon>Bacillota</taxon>
        <taxon>Bacilli</taxon>
        <taxon>Bacillales</taxon>
        <taxon>Bacillaceae</taxon>
        <taxon>Gracilibacillus</taxon>
    </lineage>
</organism>
<proteinExistence type="predicted"/>
<feature type="transmembrane region" description="Helical" evidence="1">
    <location>
        <begin position="344"/>
        <end position="367"/>
    </location>
</feature>
<feature type="transmembrane region" description="Helical" evidence="1">
    <location>
        <begin position="21"/>
        <end position="43"/>
    </location>
</feature>
<keyword evidence="1" id="KW-0472">Membrane</keyword>
<gene>
    <name evidence="2" type="ORF">SAMN05216179_3010</name>
</gene>
<feature type="transmembrane region" description="Helical" evidence="1">
    <location>
        <begin position="297"/>
        <end position="316"/>
    </location>
</feature>
<protein>
    <submittedName>
        <fullName evidence="2">ABC-2 type transport system permease protein</fullName>
    </submittedName>
</protein>
<feature type="transmembrane region" description="Helical" evidence="1">
    <location>
        <begin position="237"/>
        <end position="258"/>
    </location>
</feature>
<feature type="transmembrane region" description="Helical" evidence="1">
    <location>
        <begin position="121"/>
        <end position="151"/>
    </location>
</feature>
<evidence type="ECO:0000313" key="3">
    <source>
        <dbReference type="Proteomes" id="UP000184184"/>
    </source>
</evidence>
<dbReference type="OrthoDB" id="2014935at2"/>
<feature type="transmembrane region" description="Helical" evidence="1">
    <location>
        <begin position="192"/>
        <end position="211"/>
    </location>
</feature>
<name>A0A1M7QAW0_9BACI</name>
<accession>A0A1M7QAW0</accession>
<feature type="transmembrane region" description="Helical" evidence="1">
    <location>
        <begin position="163"/>
        <end position="183"/>
    </location>
</feature>
<dbReference type="Proteomes" id="UP000184184">
    <property type="component" value="Unassembled WGS sequence"/>
</dbReference>
<feature type="transmembrane region" description="Helical" evidence="1">
    <location>
        <begin position="434"/>
        <end position="453"/>
    </location>
</feature>
<feature type="transmembrane region" description="Helical" evidence="1">
    <location>
        <begin position="503"/>
        <end position="524"/>
    </location>
</feature>
<feature type="transmembrane region" description="Helical" evidence="1">
    <location>
        <begin position="387"/>
        <end position="414"/>
    </location>
</feature>
<dbReference type="EMBL" id="FRCZ01000006">
    <property type="protein sequence ID" value="SHN27888.1"/>
    <property type="molecule type" value="Genomic_DNA"/>
</dbReference>
<keyword evidence="1" id="KW-0812">Transmembrane</keyword>